<comment type="caution">
    <text evidence="10">The sequence shown here is derived from an EMBL/GenBank/DDBJ whole genome shotgun (WGS) entry which is preliminary data.</text>
</comment>
<name>A0A497XQ00_9AQUI</name>
<evidence type="ECO:0000256" key="8">
    <source>
        <dbReference type="PIRNR" id="PIRNR003107"/>
    </source>
</evidence>
<evidence type="ECO:0000256" key="7">
    <source>
        <dbReference type="ARBA" id="ARBA00056181"/>
    </source>
</evidence>
<proteinExistence type="inferred from homology"/>
<dbReference type="GO" id="GO:0045936">
    <property type="term" value="P:negative regulation of phosphate metabolic process"/>
    <property type="evidence" value="ECO:0007669"/>
    <property type="project" value="InterPro"/>
</dbReference>
<dbReference type="InterPro" id="IPR028366">
    <property type="entry name" value="PhoU"/>
</dbReference>
<dbReference type="PIRSF" id="PIRSF003107">
    <property type="entry name" value="PhoU"/>
    <property type="match status" value="1"/>
</dbReference>
<dbReference type="InterPro" id="IPR026022">
    <property type="entry name" value="PhoU_dom"/>
</dbReference>
<gene>
    <name evidence="10" type="ORF">BCF55_0465</name>
</gene>
<dbReference type="NCBIfam" id="TIGR02135">
    <property type="entry name" value="phoU_full"/>
    <property type="match status" value="1"/>
</dbReference>
<protein>
    <recommendedName>
        <fullName evidence="8">Phosphate-specific transport system accessory protein PhoU</fullName>
    </recommendedName>
</protein>
<accession>A0A497XQ00</accession>
<dbReference type="SUPFAM" id="SSF109755">
    <property type="entry name" value="PhoU-like"/>
    <property type="match status" value="1"/>
</dbReference>
<keyword evidence="11" id="KW-1185">Reference proteome</keyword>
<dbReference type="GO" id="GO:0030643">
    <property type="term" value="P:intracellular phosphate ion homeostasis"/>
    <property type="evidence" value="ECO:0007669"/>
    <property type="project" value="InterPro"/>
</dbReference>
<dbReference type="RefSeq" id="WP_121009413.1">
    <property type="nucleotide sequence ID" value="NZ_RCCJ01000001.1"/>
</dbReference>
<comment type="subunit">
    <text evidence="3 8">Homodimer.</text>
</comment>
<evidence type="ECO:0000256" key="6">
    <source>
        <dbReference type="ARBA" id="ARBA00022592"/>
    </source>
</evidence>
<evidence type="ECO:0000256" key="3">
    <source>
        <dbReference type="ARBA" id="ARBA00011738"/>
    </source>
</evidence>
<evidence type="ECO:0000256" key="4">
    <source>
        <dbReference type="ARBA" id="ARBA00022448"/>
    </source>
</evidence>
<comment type="subcellular location">
    <subcellularLocation>
        <location evidence="1 8">Cytoplasm</location>
    </subcellularLocation>
</comment>
<evidence type="ECO:0000256" key="2">
    <source>
        <dbReference type="ARBA" id="ARBA00008107"/>
    </source>
</evidence>
<organism evidence="10 11">
    <name type="scientific">Hydrogenivirga caldilitoris</name>
    <dbReference type="NCBI Taxonomy" id="246264"/>
    <lineage>
        <taxon>Bacteria</taxon>
        <taxon>Pseudomonadati</taxon>
        <taxon>Aquificota</taxon>
        <taxon>Aquificia</taxon>
        <taxon>Aquificales</taxon>
        <taxon>Aquificaceae</taxon>
        <taxon>Hydrogenivirga</taxon>
    </lineage>
</organism>
<sequence>MKFFEELEETKGLVVKMAKLVQNAIDKAIKSLNEQSVELAEEIIKGDDEIDSLEVDIERRCIRMIALYQPEASDLRLVMGIYKIVSDLERMGDEAENIAERSIFLAQEPPLKPYVNLTLMAEAVKEMVNDSVISFLQRDTMLAKKIIEKDDMIDELYHQLERELITYVMEDPRNIKRVIHLSFVARHFERIADHAENISEMAIYWAEGELIKHHRIKEEEGEA</sequence>
<dbReference type="InterPro" id="IPR038078">
    <property type="entry name" value="PhoU-like_sf"/>
</dbReference>
<dbReference type="GO" id="GO:0006817">
    <property type="term" value="P:phosphate ion transport"/>
    <property type="evidence" value="ECO:0007669"/>
    <property type="project" value="UniProtKB-KW"/>
</dbReference>
<dbReference type="OrthoDB" id="9814256at2"/>
<comment type="function">
    <text evidence="7 8">Plays a role in the regulation of phosphate uptake.</text>
</comment>
<evidence type="ECO:0000313" key="10">
    <source>
        <dbReference type="EMBL" id="RLJ70199.1"/>
    </source>
</evidence>
<dbReference type="FunFam" id="1.20.58.220:FF:000004">
    <property type="entry name" value="Phosphate-specific transport system accessory protein PhoU"/>
    <property type="match status" value="1"/>
</dbReference>
<dbReference type="EMBL" id="RCCJ01000001">
    <property type="protein sequence ID" value="RLJ70199.1"/>
    <property type="molecule type" value="Genomic_DNA"/>
</dbReference>
<dbReference type="AlphaFoldDB" id="A0A497XQ00"/>
<dbReference type="Pfam" id="PF01895">
    <property type="entry name" value="PhoU"/>
    <property type="match status" value="2"/>
</dbReference>
<dbReference type="GO" id="GO:0005737">
    <property type="term" value="C:cytoplasm"/>
    <property type="evidence" value="ECO:0007669"/>
    <property type="project" value="UniProtKB-SubCell"/>
</dbReference>
<keyword evidence="6 8" id="KW-0592">Phosphate transport</keyword>
<keyword evidence="5 8" id="KW-0963">Cytoplasm</keyword>
<dbReference type="Gene3D" id="1.20.58.220">
    <property type="entry name" value="Phosphate transport system protein phou homolog 2, domain 2"/>
    <property type="match status" value="2"/>
</dbReference>
<evidence type="ECO:0000259" key="9">
    <source>
        <dbReference type="Pfam" id="PF01895"/>
    </source>
</evidence>
<evidence type="ECO:0000256" key="1">
    <source>
        <dbReference type="ARBA" id="ARBA00004496"/>
    </source>
</evidence>
<comment type="similarity">
    <text evidence="2 8">Belongs to the PhoU family.</text>
</comment>
<feature type="domain" description="PhoU" evidence="9">
    <location>
        <begin position="118"/>
        <end position="201"/>
    </location>
</feature>
<dbReference type="Proteomes" id="UP000267841">
    <property type="component" value="Unassembled WGS sequence"/>
</dbReference>
<dbReference type="PANTHER" id="PTHR42930">
    <property type="entry name" value="PHOSPHATE-SPECIFIC TRANSPORT SYSTEM ACCESSORY PROTEIN PHOU"/>
    <property type="match status" value="1"/>
</dbReference>
<evidence type="ECO:0000256" key="5">
    <source>
        <dbReference type="ARBA" id="ARBA00022490"/>
    </source>
</evidence>
<dbReference type="PANTHER" id="PTHR42930:SF3">
    <property type="entry name" value="PHOSPHATE-SPECIFIC TRANSPORT SYSTEM ACCESSORY PROTEIN PHOU"/>
    <property type="match status" value="1"/>
</dbReference>
<reference evidence="10 11" key="1">
    <citation type="submission" date="2018-10" db="EMBL/GenBank/DDBJ databases">
        <title>Genomic Encyclopedia of Archaeal and Bacterial Type Strains, Phase II (KMG-II): from individual species to whole genera.</title>
        <authorList>
            <person name="Goeker M."/>
        </authorList>
    </citation>
    <scope>NUCLEOTIDE SEQUENCE [LARGE SCALE GENOMIC DNA]</scope>
    <source>
        <strain evidence="10 11">DSM 16510</strain>
    </source>
</reference>
<keyword evidence="4 8" id="KW-0813">Transport</keyword>
<feature type="domain" description="PhoU" evidence="9">
    <location>
        <begin position="15"/>
        <end position="101"/>
    </location>
</feature>
<evidence type="ECO:0000313" key="11">
    <source>
        <dbReference type="Proteomes" id="UP000267841"/>
    </source>
</evidence>